<keyword evidence="5" id="KW-0746">Sphingolipid metabolism</keyword>
<feature type="transmembrane region" description="Helical" evidence="9">
    <location>
        <begin position="194"/>
        <end position="214"/>
    </location>
</feature>
<feature type="transmembrane region" description="Helical" evidence="9">
    <location>
        <begin position="13"/>
        <end position="33"/>
    </location>
</feature>
<accession>A0A9W8BEI2</accession>
<keyword evidence="8 9" id="KW-0472">Membrane</keyword>
<keyword evidence="7" id="KW-0443">Lipid metabolism</keyword>
<evidence type="ECO:0000256" key="6">
    <source>
        <dbReference type="ARBA" id="ARBA00022989"/>
    </source>
</evidence>
<evidence type="ECO:0000259" key="10">
    <source>
        <dbReference type="Pfam" id="PF14360"/>
    </source>
</evidence>
<evidence type="ECO:0000256" key="5">
    <source>
        <dbReference type="ARBA" id="ARBA00022919"/>
    </source>
</evidence>
<evidence type="ECO:0000256" key="3">
    <source>
        <dbReference type="ARBA" id="ARBA00022679"/>
    </source>
</evidence>
<keyword evidence="6 9" id="KW-1133">Transmembrane helix</keyword>
<keyword evidence="12" id="KW-1185">Reference proteome</keyword>
<dbReference type="AlphaFoldDB" id="A0A9W8BEI2"/>
<comment type="subcellular location">
    <subcellularLocation>
        <location evidence="1">Membrane</location>
        <topology evidence="1">Multi-pass membrane protein</topology>
    </subcellularLocation>
</comment>
<keyword evidence="3" id="KW-0808">Transferase</keyword>
<dbReference type="PANTHER" id="PTHR21290:SF25">
    <property type="entry name" value="SPHINGOMYELIN SYNTHASE-RELATED PROTEIN 1"/>
    <property type="match status" value="1"/>
</dbReference>
<dbReference type="GO" id="GO:0047493">
    <property type="term" value="F:ceramide cholinephosphotransferase activity"/>
    <property type="evidence" value="ECO:0007669"/>
    <property type="project" value="TreeGrafter"/>
</dbReference>
<evidence type="ECO:0000313" key="11">
    <source>
        <dbReference type="EMBL" id="KAJ2000413.1"/>
    </source>
</evidence>
<protein>
    <recommendedName>
        <fullName evidence="10">Sphingomyelin synthase-like domain-containing protein</fullName>
    </recommendedName>
</protein>
<sequence length="384" mass="41151">MGAFDGRLALREALHTGLAWGVLAVVTVWMVLCQEWSDMRWVRAQAGGHGRHGGARDGARDGVLYDVVLAQLPFVRETWVSDAVVNTAGLACVLGCLWQARGWQARAVLVRRVGWMMAALYLLRSFTLSITTLPPSVANCAPVVAADRAGLVALIPGLISGRLSACTDKVFSGHTTILVISLLFWRRYARHWGFIAYSAVHTAAGIASVLLVRLHYSVDVLLAVVLTCAVHHAYYRALEAAVRARRIAARHAHRRNRSLLADDAAYARVPASDDDAQTPPPDALARLFGRRASHRRDNSVAAADAAAAADADAATLANNSPQPDAAHIDLEKAAAAPESLYYASAAGLPYAVDAADSMDLLAINRPLGSALPILVAWMDGLHLR</sequence>
<dbReference type="InterPro" id="IPR025749">
    <property type="entry name" value="Sphingomyelin_synth-like_dom"/>
</dbReference>
<evidence type="ECO:0000256" key="1">
    <source>
        <dbReference type="ARBA" id="ARBA00004141"/>
    </source>
</evidence>
<name>A0A9W8BEI2_9FUNG</name>
<dbReference type="OrthoDB" id="422827at2759"/>
<feature type="transmembrane region" description="Helical" evidence="9">
    <location>
        <begin position="220"/>
        <end position="238"/>
    </location>
</feature>
<dbReference type="Proteomes" id="UP001150907">
    <property type="component" value="Unassembled WGS sequence"/>
</dbReference>
<feature type="domain" description="Sphingomyelin synthase-like" evidence="10">
    <location>
        <begin position="166"/>
        <end position="234"/>
    </location>
</feature>
<dbReference type="GO" id="GO:0005789">
    <property type="term" value="C:endoplasmic reticulum membrane"/>
    <property type="evidence" value="ECO:0007669"/>
    <property type="project" value="TreeGrafter"/>
</dbReference>
<proteinExistence type="inferred from homology"/>
<comment type="caution">
    <text evidence="11">The sequence shown here is derived from an EMBL/GenBank/DDBJ whole genome shotgun (WGS) entry which is preliminary data.</text>
</comment>
<dbReference type="EMBL" id="JANBQF010000536">
    <property type="protein sequence ID" value="KAJ2000413.1"/>
    <property type="molecule type" value="Genomic_DNA"/>
</dbReference>
<dbReference type="GO" id="GO:0033188">
    <property type="term" value="F:sphingomyelin synthase activity"/>
    <property type="evidence" value="ECO:0007669"/>
    <property type="project" value="TreeGrafter"/>
</dbReference>
<reference evidence="11" key="1">
    <citation type="submission" date="2022-07" db="EMBL/GenBank/DDBJ databases">
        <title>Phylogenomic reconstructions and comparative analyses of Kickxellomycotina fungi.</title>
        <authorList>
            <person name="Reynolds N.K."/>
            <person name="Stajich J.E."/>
            <person name="Barry K."/>
            <person name="Grigoriev I.V."/>
            <person name="Crous P."/>
            <person name="Smith M.E."/>
        </authorList>
    </citation>
    <scope>NUCLEOTIDE SEQUENCE</scope>
    <source>
        <strain evidence="11">IMI 214461</strain>
    </source>
</reference>
<evidence type="ECO:0000256" key="7">
    <source>
        <dbReference type="ARBA" id="ARBA00023098"/>
    </source>
</evidence>
<evidence type="ECO:0000256" key="2">
    <source>
        <dbReference type="ARBA" id="ARBA00005441"/>
    </source>
</evidence>
<evidence type="ECO:0000313" key="12">
    <source>
        <dbReference type="Proteomes" id="UP001150907"/>
    </source>
</evidence>
<organism evidence="11 12">
    <name type="scientific">Coemansia thaxteri</name>
    <dbReference type="NCBI Taxonomy" id="2663907"/>
    <lineage>
        <taxon>Eukaryota</taxon>
        <taxon>Fungi</taxon>
        <taxon>Fungi incertae sedis</taxon>
        <taxon>Zoopagomycota</taxon>
        <taxon>Kickxellomycotina</taxon>
        <taxon>Kickxellomycetes</taxon>
        <taxon>Kickxellales</taxon>
        <taxon>Kickxellaceae</taxon>
        <taxon>Coemansia</taxon>
    </lineage>
</organism>
<comment type="similarity">
    <text evidence="2">Belongs to the sphingomyelin synthase family.</text>
</comment>
<evidence type="ECO:0000256" key="9">
    <source>
        <dbReference type="SAM" id="Phobius"/>
    </source>
</evidence>
<evidence type="ECO:0000256" key="4">
    <source>
        <dbReference type="ARBA" id="ARBA00022692"/>
    </source>
</evidence>
<dbReference type="GO" id="GO:0000139">
    <property type="term" value="C:Golgi membrane"/>
    <property type="evidence" value="ECO:0007669"/>
    <property type="project" value="TreeGrafter"/>
</dbReference>
<dbReference type="GO" id="GO:0005886">
    <property type="term" value="C:plasma membrane"/>
    <property type="evidence" value="ECO:0007669"/>
    <property type="project" value="TreeGrafter"/>
</dbReference>
<dbReference type="Pfam" id="PF14360">
    <property type="entry name" value="PAP2_C"/>
    <property type="match status" value="1"/>
</dbReference>
<dbReference type="GO" id="GO:0046513">
    <property type="term" value="P:ceramide biosynthetic process"/>
    <property type="evidence" value="ECO:0007669"/>
    <property type="project" value="TreeGrafter"/>
</dbReference>
<dbReference type="PANTHER" id="PTHR21290">
    <property type="entry name" value="SPHINGOMYELIN SYNTHETASE"/>
    <property type="match status" value="1"/>
</dbReference>
<dbReference type="InterPro" id="IPR045221">
    <property type="entry name" value="Sphingomyelin_synth-like"/>
</dbReference>
<keyword evidence="4 9" id="KW-0812">Transmembrane</keyword>
<gene>
    <name evidence="11" type="ORF">H4R26_004632</name>
</gene>
<evidence type="ECO:0000256" key="8">
    <source>
        <dbReference type="ARBA" id="ARBA00023136"/>
    </source>
</evidence>